<comment type="caution">
    <text evidence="1">The sequence shown here is derived from an EMBL/GenBank/DDBJ whole genome shotgun (WGS) entry which is preliminary data.</text>
</comment>
<dbReference type="Proteomes" id="UP000886523">
    <property type="component" value="Unassembled WGS sequence"/>
</dbReference>
<dbReference type="AlphaFoldDB" id="A0A9P6AZU3"/>
<evidence type="ECO:0000313" key="2">
    <source>
        <dbReference type="Proteomes" id="UP000886523"/>
    </source>
</evidence>
<accession>A0A9P6AZU3</accession>
<dbReference type="EMBL" id="MU128961">
    <property type="protein sequence ID" value="KAF9514395.1"/>
    <property type="molecule type" value="Genomic_DNA"/>
</dbReference>
<gene>
    <name evidence="1" type="ORF">BS47DRAFT_1382019</name>
</gene>
<proteinExistence type="predicted"/>
<evidence type="ECO:0000313" key="1">
    <source>
        <dbReference type="EMBL" id="KAF9514395.1"/>
    </source>
</evidence>
<reference evidence="1" key="1">
    <citation type="journal article" date="2020" name="Nat. Commun.">
        <title>Large-scale genome sequencing of mycorrhizal fungi provides insights into the early evolution of symbiotic traits.</title>
        <authorList>
            <person name="Miyauchi S."/>
            <person name="Kiss E."/>
            <person name="Kuo A."/>
            <person name="Drula E."/>
            <person name="Kohler A."/>
            <person name="Sanchez-Garcia M."/>
            <person name="Morin E."/>
            <person name="Andreopoulos B."/>
            <person name="Barry K.W."/>
            <person name="Bonito G."/>
            <person name="Buee M."/>
            <person name="Carver A."/>
            <person name="Chen C."/>
            <person name="Cichocki N."/>
            <person name="Clum A."/>
            <person name="Culley D."/>
            <person name="Crous P.W."/>
            <person name="Fauchery L."/>
            <person name="Girlanda M."/>
            <person name="Hayes R.D."/>
            <person name="Keri Z."/>
            <person name="LaButti K."/>
            <person name="Lipzen A."/>
            <person name="Lombard V."/>
            <person name="Magnuson J."/>
            <person name="Maillard F."/>
            <person name="Murat C."/>
            <person name="Nolan M."/>
            <person name="Ohm R.A."/>
            <person name="Pangilinan J."/>
            <person name="Pereira M.F."/>
            <person name="Perotto S."/>
            <person name="Peter M."/>
            <person name="Pfister S."/>
            <person name="Riley R."/>
            <person name="Sitrit Y."/>
            <person name="Stielow J.B."/>
            <person name="Szollosi G."/>
            <person name="Zifcakova L."/>
            <person name="Stursova M."/>
            <person name="Spatafora J.W."/>
            <person name="Tedersoo L."/>
            <person name="Vaario L.M."/>
            <person name="Yamada A."/>
            <person name="Yan M."/>
            <person name="Wang P."/>
            <person name="Xu J."/>
            <person name="Bruns T."/>
            <person name="Baldrian P."/>
            <person name="Vilgalys R."/>
            <person name="Dunand C."/>
            <person name="Henrissat B."/>
            <person name="Grigoriev I.V."/>
            <person name="Hibbett D."/>
            <person name="Nagy L.G."/>
            <person name="Martin F.M."/>
        </authorList>
    </citation>
    <scope>NUCLEOTIDE SEQUENCE</scope>
    <source>
        <strain evidence="1">UP504</strain>
    </source>
</reference>
<sequence length="150" mass="17183">MGQLHDRLVVISYFSPLPPDLSFYLPLLWRFALHALSFFPCSSVELVPGRSNRYPYELSSCSPVLPPFRLWVGNNICTSEIRRSVDHSLFTRSRPRERTTKEILIVLYGAAPEWFLAAAETLQAAMIVRTPTHPSEGLLLRRYSQVSLYN</sequence>
<name>A0A9P6AZU3_9AGAM</name>
<feature type="non-terminal residue" evidence="1">
    <location>
        <position position="150"/>
    </location>
</feature>
<keyword evidence="2" id="KW-1185">Reference proteome</keyword>
<organism evidence="1 2">
    <name type="scientific">Hydnum rufescens UP504</name>
    <dbReference type="NCBI Taxonomy" id="1448309"/>
    <lineage>
        <taxon>Eukaryota</taxon>
        <taxon>Fungi</taxon>
        <taxon>Dikarya</taxon>
        <taxon>Basidiomycota</taxon>
        <taxon>Agaricomycotina</taxon>
        <taxon>Agaricomycetes</taxon>
        <taxon>Cantharellales</taxon>
        <taxon>Hydnaceae</taxon>
        <taxon>Hydnum</taxon>
    </lineage>
</organism>
<protein>
    <submittedName>
        <fullName evidence="1">Uncharacterized protein</fullName>
    </submittedName>
</protein>